<gene>
    <name evidence="1" type="ORF">B841_08410</name>
</gene>
<dbReference type="GO" id="GO:0031388">
    <property type="term" value="P:organic acid phosphorylation"/>
    <property type="evidence" value="ECO:0007669"/>
    <property type="project" value="InterPro"/>
</dbReference>
<dbReference type="InterPro" id="IPR036129">
    <property type="entry name" value="Glycerate_kinase_sf"/>
</dbReference>
<evidence type="ECO:0000313" key="2">
    <source>
        <dbReference type="Proteomes" id="UP000015388"/>
    </source>
</evidence>
<dbReference type="AlphaFoldDB" id="S5T3D4"/>
<organism evidence="1 2">
    <name type="scientific">Corynebacterium maris DSM 45190</name>
    <dbReference type="NCBI Taxonomy" id="1224163"/>
    <lineage>
        <taxon>Bacteria</taxon>
        <taxon>Bacillati</taxon>
        <taxon>Actinomycetota</taxon>
        <taxon>Actinomycetes</taxon>
        <taxon>Mycobacteriales</taxon>
        <taxon>Corynebacteriaceae</taxon>
        <taxon>Corynebacterium</taxon>
    </lineage>
</organism>
<accession>S5T3D4</accession>
<dbReference type="EMBL" id="CP003924">
    <property type="protein sequence ID" value="AGS35155.1"/>
    <property type="molecule type" value="Genomic_DNA"/>
</dbReference>
<dbReference type="Proteomes" id="UP000015388">
    <property type="component" value="Chromosome"/>
</dbReference>
<dbReference type="PANTHER" id="PTHR21599:SF0">
    <property type="entry name" value="GLYCERATE KINASE"/>
    <property type="match status" value="1"/>
</dbReference>
<evidence type="ECO:0000313" key="1">
    <source>
        <dbReference type="EMBL" id="AGS35155.1"/>
    </source>
</evidence>
<dbReference type="InterPro" id="IPR018193">
    <property type="entry name" value="Glyc_kinase_flavodox-like_fold"/>
</dbReference>
<dbReference type="InterPro" id="IPR004381">
    <property type="entry name" value="Glycerate_kinase"/>
</dbReference>
<dbReference type="PANTHER" id="PTHR21599">
    <property type="entry name" value="GLYCERATE KINASE"/>
    <property type="match status" value="1"/>
</dbReference>
<dbReference type="Pfam" id="PF02595">
    <property type="entry name" value="Gly_kinase"/>
    <property type="match status" value="1"/>
</dbReference>
<dbReference type="KEGG" id="cmd:B841_08410"/>
<dbReference type="RefSeq" id="WP_020935088.1">
    <property type="nucleotide sequence ID" value="NC_021915.1"/>
</dbReference>
<dbReference type="OrthoDB" id="9774290at2"/>
<dbReference type="PATRIC" id="fig|1224163.3.peg.1690"/>
<dbReference type="eggNOG" id="COG1929">
    <property type="taxonomic scope" value="Bacteria"/>
</dbReference>
<dbReference type="STRING" id="1224163.B841_08410"/>
<dbReference type="Gene3D" id="3.90.1510.10">
    <property type="entry name" value="Glycerate kinase, domain 2"/>
    <property type="match status" value="1"/>
</dbReference>
<dbReference type="GO" id="GO:0008887">
    <property type="term" value="F:glycerate kinase activity"/>
    <property type="evidence" value="ECO:0007669"/>
    <property type="project" value="InterPro"/>
</dbReference>
<name>S5T3D4_9CORY</name>
<reference evidence="1 2" key="1">
    <citation type="submission" date="2012-11" db="EMBL/GenBank/DDBJ databases">
        <title>The complete genome sequence of Corynebacterium maris Coryn-1 (=DSM 45190).</title>
        <authorList>
            <person name="Schaffert L."/>
            <person name="Albersmeier A."/>
            <person name="Kalinowski J."/>
            <person name="Ruckert C."/>
        </authorList>
    </citation>
    <scope>NUCLEOTIDE SEQUENCE [LARGE SCALE GENOMIC DNA]</scope>
    <source>
        <strain evidence="2">Coryn-1</strain>
    </source>
</reference>
<keyword evidence="2" id="KW-1185">Reference proteome</keyword>
<protein>
    <submittedName>
        <fullName evidence="1">Putative glycerate kinase</fullName>
    </submittedName>
</protein>
<dbReference type="HOGENOM" id="CLU_028255_0_0_11"/>
<dbReference type="SUPFAM" id="SSF110738">
    <property type="entry name" value="Glycerate kinase I"/>
    <property type="match status" value="1"/>
</dbReference>
<keyword evidence="1" id="KW-0418">Kinase</keyword>
<keyword evidence="1" id="KW-0808">Transferase</keyword>
<proteinExistence type="predicted"/>
<sequence length="351" mass="34616">MSQFSSAPAPASGSTRVLVAPSDCPGVSAEDAAQFLGEGVRSVIRDADVTLAPLPNGGAGTSELFAGQRVTLPTTDAAGQLTEAAYTFDQATATAYIDAASVVGAPAGVGDKGDTYGVGVLVADAATRGARRVVLSLGDVVTVDGGTGILVALAVNPLNAAGFTLGKGAAALESLADFDTAKLNVAAGALEWVLLADDMAGVDVSHPGLAQLCEITGVDPETPGYGAGGAIPVALHWLSALLHGSADHVHVVPGVEVVAQALDLPAHVAAHDFVITGGPAAQSVAGQILTAAGEAVVGLVGVDKPDVPGTRAVAADLADLAELTPGQREEALRTAGAQLAADYLTISTVQG</sequence>